<dbReference type="Pfam" id="PF01479">
    <property type="entry name" value="S4"/>
    <property type="match status" value="1"/>
</dbReference>
<dbReference type="CDD" id="cd00165">
    <property type="entry name" value="S4"/>
    <property type="match status" value="1"/>
</dbReference>
<comment type="caution">
    <text evidence="5">The sequence shown here is derived from an EMBL/GenBank/DDBJ whole genome shotgun (WGS) entry which is preliminary data.</text>
</comment>
<evidence type="ECO:0000256" key="3">
    <source>
        <dbReference type="PROSITE-ProRule" id="PRU00182"/>
    </source>
</evidence>
<dbReference type="InterPro" id="IPR002942">
    <property type="entry name" value="S4_RNA-bd"/>
</dbReference>
<dbReference type="SUPFAM" id="SSF53335">
    <property type="entry name" value="S-adenosyl-L-methionine-dependent methyltransferases"/>
    <property type="match status" value="1"/>
</dbReference>
<proteinExistence type="inferred from homology"/>
<evidence type="ECO:0000256" key="1">
    <source>
        <dbReference type="ARBA" id="ARBA00022884"/>
    </source>
</evidence>
<dbReference type="GO" id="GO:0008168">
    <property type="term" value="F:methyltransferase activity"/>
    <property type="evidence" value="ECO:0007669"/>
    <property type="project" value="UniProtKB-KW"/>
</dbReference>
<keyword evidence="5" id="KW-0808">Transferase</keyword>
<dbReference type="InterPro" id="IPR004538">
    <property type="entry name" value="Hemolysin_A/TlyA"/>
</dbReference>
<dbReference type="Gene3D" id="3.40.50.150">
    <property type="entry name" value="Vaccinia Virus protein VP39"/>
    <property type="match status" value="1"/>
</dbReference>
<protein>
    <submittedName>
        <fullName evidence="5">TlyA family RNA methyltransferase</fullName>
    </submittedName>
</protein>
<evidence type="ECO:0000256" key="2">
    <source>
        <dbReference type="ARBA" id="ARBA00029460"/>
    </source>
</evidence>
<dbReference type="PIRSF" id="PIRSF005578">
    <property type="entry name" value="TlyA"/>
    <property type="match status" value="1"/>
</dbReference>
<dbReference type="Gene3D" id="3.10.290.10">
    <property type="entry name" value="RNA-binding S4 domain"/>
    <property type="match status" value="1"/>
</dbReference>
<evidence type="ECO:0000259" key="4">
    <source>
        <dbReference type="SMART" id="SM00363"/>
    </source>
</evidence>
<keyword evidence="1 3" id="KW-0694">RNA-binding</keyword>
<comment type="similarity">
    <text evidence="2">Belongs to the TlyA family.</text>
</comment>
<accession>A0AAE3K0N5</accession>
<gene>
    <name evidence="5" type="ORF">MR241_07570</name>
</gene>
<dbReference type="EMBL" id="JALEMU010000123">
    <property type="protein sequence ID" value="MCI5756135.1"/>
    <property type="molecule type" value="Genomic_DNA"/>
</dbReference>
<evidence type="ECO:0000313" key="6">
    <source>
        <dbReference type="Proteomes" id="UP001139365"/>
    </source>
</evidence>
<dbReference type="Proteomes" id="UP001139365">
    <property type="component" value="Unassembled WGS sequence"/>
</dbReference>
<dbReference type="SUPFAM" id="SSF55174">
    <property type="entry name" value="Alpha-L RNA-binding motif"/>
    <property type="match status" value="1"/>
</dbReference>
<organism evidence="5 6">
    <name type="scientific">Candidatus Colimorpha enterica</name>
    <dbReference type="NCBI Taxonomy" id="3083063"/>
    <lineage>
        <taxon>Bacteria</taxon>
        <taxon>Pseudomonadati</taxon>
        <taxon>Bacteroidota</taxon>
        <taxon>Bacteroidia</taxon>
        <taxon>Bacteroidales</taxon>
        <taxon>Candidatus Colimorpha</taxon>
    </lineage>
</organism>
<dbReference type="GO" id="GO:0003723">
    <property type="term" value="F:RNA binding"/>
    <property type="evidence" value="ECO:0007669"/>
    <property type="project" value="UniProtKB-KW"/>
</dbReference>
<dbReference type="InterPro" id="IPR036986">
    <property type="entry name" value="S4_RNA-bd_sf"/>
</dbReference>
<evidence type="ECO:0000313" key="5">
    <source>
        <dbReference type="EMBL" id="MCI5756135.1"/>
    </source>
</evidence>
<reference evidence="5 6" key="1">
    <citation type="submission" date="2022-03" db="EMBL/GenBank/DDBJ databases">
        <title>Metagenome-assembled genomes from swine fecal metagenomes.</title>
        <authorList>
            <person name="Holman D.B."/>
            <person name="Kommadath A."/>
        </authorList>
    </citation>
    <scope>NUCLEOTIDE SEQUENCE [LARGE SCALE GENOMIC DNA]</scope>
    <source>
        <strain evidence="5">SUG147</strain>
    </source>
</reference>
<feature type="domain" description="RNA-binding S4" evidence="4">
    <location>
        <begin position="1"/>
        <end position="67"/>
    </location>
</feature>
<sequence length="251" mass="26550">MRLDLYLSENGFCRSRSRAKELIVSGAVTVGGKTVLRPSYEVCDGDAVACDTSAQCRYVSRGGLKLERALDCFGISPEGLVCADIGASTGGFTDCLLQHGAAKVYAIDSGTAQLDISLASDPRVVSYENMNARYITSADIGGKCRLAVMDVSFISQTKLFPAVTEILEPDGVLISLIKPQFEVGRSGIGKGGIVKDAKKRLAAVDNVCRSAAEHGLVCRGTVLSPIMGGDGNTEYLACFVFTSGRSEDNEN</sequence>
<dbReference type="InterPro" id="IPR047048">
    <property type="entry name" value="TlyA"/>
</dbReference>
<name>A0AAE3K0N5_9BACT</name>
<dbReference type="PROSITE" id="PS50889">
    <property type="entry name" value="S4"/>
    <property type="match status" value="1"/>
</dbReference>
<dbReference type="InterPro" id="IPR029063">
    <property type="entry name" value="SAM-dependent_MTases_sf"/>
</dbReference>
<dbReference type="GO" id="GO:0032259">
    <property type="term" value="P:methylation"/>
    <property type="evidence" value="ECO:0007669"/>
    <property type="project" value="UniProtKB-KW"/>
</dbReference>
<dbReference type="PANTHER" id="PTHR32319">
    <property type="entry name" value="BACTERIAL HEMOLYSIN-LIKE PROTEIN"/>
    <property type="match status" value="1"/>
</dbReference>
<dbReference type="Pfam" id="PF01728">
    <property type="entry name" value="FtsJ"/>
    <property type="match status" value="1"/>
</dbReference>
<dbReference type="SMART" id="SM00363">
    <property type="entry name" value="S4"/>
    <property type="match status" value="1"/>
</dbReference>
<dbReference type="AlphaFoldDB" id="A0AAE3K0N5"/>
<dbReference type="InterPro" id="IPR002877">
    <property type="entry name" value="RNA_MeTrfase_FtsJ_dom"/>
</dbReference>
<dbReference type="PANTHER" id="PTHR32319:SF0">
    <property type="entry name" value="BACTERIAL HEMOLYSIN-LIKE PROTEIN"/>
    <property type="match status" value="1"/>
</dbReference>
<dbReference type="NCBIfam" id="TIGR00478">
    <property type="entry name" value="tly"/>
    <property type="match status" value="1"/>
</dbReference>
<keyword evidence="5" id="KW-0489">Methyltransferase</keyword>